<evidence type="ECO:0000256" key="2">
    <source>
        <dbReference type="SAM" id="SignalP"/>
    </source>
</evidence>
<reference evidence="4" key="1">
    <citation type="submission" date="2017-09" db="EMBL/GenBank/DDBJ databases">
        <title>Complete Genome Sequence of ansamitocin-producing Bacterium Actinosynnema pretiosum X47.</title>
        <authorList>
            <person name="Cao G."/>
            <person name="Zong G."/>
            <person name="Zhong C."/>
            <person name="Fu J."/>
        </authorList>
    </citation>
    <scope>NUCLEOTIDE SEQUENCE [LARGE SCALE GENOMIC DNA]</scope>
    <source>
        <strain evidence="4">X47</strain>
    </source>
</reference>
<protein>
    <submittedName>
        <fullName evidence="4">ABC transporter substrate-binding protein</fullName>
    </submittedName>
</protein>
<dbReference type="SMART" id="SM00062">
    <property type="entry name" value="PBPb"/>
    <property type="match status" value="1"/>
</dbReference>
<dbReference type="CDD" id="cd01004">
    <property type="entry name" value="PBP2_MidA_like"/>
    <property type="match status" value="1"/>
</dbReference>
<organism evidence="4 5">
    <name type="scientific">Actinosynnema pretiosum</name>
    <dbReference type="NCBI Taxonomy" id="42197"/>
    <lineage>
        <taxon>Bacteria</taxon>
        <taxon>Bacillati</taxon>
        <taxon>Actinomycetota</taxon>
        <taxon>Actinomycetes</taxon>
        <taxon>Pseudonocardiales</taxon>
        <taxon>Pseudonocardiaceae</taxon>
        <taxon>Actinosynnema</taxon>
    </lineage>
</organism>
<proteinExistence type="predicted"/>
<sequence>MAVRRTALTTAFAALLLLSACGGGDGGSGSAGTPGVSDDLPATGAIVDAVARDDALAASLPPEVTSAGKLKVGSNIQSPPNNFYAADGKTPVGSEVDLIKAVGKRLGVEVAHEDMAFGSLITSLQAGRVDVTMAAMNDTRARQEQISFVDYFTSGITIMVQKGNPTGVKGPDDLCGKSVAVALGTSQEAFAKEQSGKCAGAGKEPVTVTATDSDTQNQNQLRTGRVAAIVNDLPTAVYVSKTAGKGEYFEAVDHAPINGGPYGIGVRKDAGQLATALQGAVQSLIDDGTYGKIMDAWDVAQGSVAKATINGG</sequence>
<dbReference type="InterPro" id="IPR001638">
    <property type="entry name" value="Solute-binding_3/MltF_N"/>
</dbReference>
<gene>
    <name evidence="4" type="ORF">CNX65_08850</name>
</gene>
<dbReference type="Pfam" id="PF00497">
    <property type="entry name" value="SBP_bac_3"/>
    <property type="match status" value="1"/>
</dbReference>
<name>A0A290Z324_9PSEU</name>
<evidence type="ECO:0000313" key="4">
    <source>
        <dbReference type="EMBL" id="ATE53384.1"/>
    </source>
</evidence>
<dbReference type="SUPFAM" id="SSF53850">
    <property type="entry name" value="Periplasmic binding protein-like II"/>
    <property type="match status" value="1"/>
</dbReference>
<keyword evidence="5" id="KW-1185">Reference proteome</keyword>
<evidence type="ECO:0000256" key="1">
    <source>
        <dbReference type="ARBA" id="ARBA00022729"/>
    </source>
</evidence>
<dbReference type="RefSeq" id="WP_096492330.1">
    <property type="nucleotide sequence ID" value="NZ_CP023445.1"/>
</dbReference>
<feature type="domain" description="Solute-binding protein family 3/N-terminal" evidence="3">
    <location>
        <begin position="69"/>
        <end position="301"/>
    </location>
</feature>
<dbReference type="Gene3D" id="3.40.190.10">
    <property type="entry name" value="Periplasmic binding protein-like II"/>
    <property type="match status" value="2"/>
</dbReference>
<keyword evidence="1 2" id="KW-0732">Signal</keyword>
<dbReference type="KEGG" id="apre:CNX65_08850"/>
<evidence type="ECO:0000313" key="5">
    <source>
        <dbReference type="Proteomes" id="UP000218505"/>
    </source>
</evidence>
<dbReference type="EMBL" id="CP023445">
    <property type="protein sequence ID" value="ATE53384.1"/>
    <property type="molecule type" value="Genomic_DNA"/>
</dbReference>
<dbReference type="Proteomes" id="UP000218505">
    <property type="component" value="Chromosome"/>
</dbReference>
<feature type="signal peptide" evidence="2">
    <location>
        <begin position="1"/>
        <end position="22"/>
    </location>
</feature>
<accession>A0A290Z324</accession>
<feature type="chain" id="PRO_5038501517" evidence="2">
    <location>
        <begin position="23"/>
        <end position="312"/>
    </location>
</feature>
<evidence type="ECO:0000259" key="3">
    <source>
        <dbReference type="SMART" id="SM00062"/>
    </source>
</evidence>
<dbReference type="PROSITE" id="PS51257">
    <property type="entry name" value="PROKAR_LIPOPROTEIN"/>
    <property type="match status" value="1"/>
</dbReference>
<dbReference type="PANTHER" id="PTHR35936">
    <property type="entry name" value="MEMBRANE-BOUND LYTIC MUREIN TRANSGLYCOSYLASE F"/>
    <property type="match status" value="1"/>
</dbReference>
<dbReference type="AlphaFoldDB" id="A0A290Z324"/>
<dbReference type="PANTHER" id="PTHR35936:SF17">
    <property type="entry name" value="ARGININE-BINDING EXTRACELLULAR PROTEIN ARTP"/>
    <property type="match status" value="1"/>
</dbReference>